<dbReference type="Pfam" id="PF13474">
    <property type="entry name" value="SnoaL_3"/>
    <property type="match status" value="1"/>
</dbReference>
<dbReference type="InterPro" id="IPR032710">
    <property type="entry name" value="NTF2-like_dom_sf"/>
</dbReference>
<evidence type="ECO:0000313" key="3">
    <source>
        <dbReference type="EMBL" id="MCX2718815.1"/>
    </source>
</evidence>
<evidence type="ECO:0000259" key="2">
    <source>
        <dbReference type="Pfam" id="PF13474"/>
    </source>
</evidence>
<feature type="domain" description="SnoaL-like" evidence="2">
    <location>
        <begin position="26"/>
        <end position="139"/>
    </location>
</feature>
<feature type="signal peptide" evidence="1">
    <location>
        <begin position="1"/>
        <end position="18"/>
    </location>
</feature>
<accession>A0AAE3SMU1</accession>
<dbReference type="EMBL" id="JAPFQP010000001">
    <property type="protein sequence ID" value="MCX2718815.1"/>
    <property type="molecule type" value="Genomic_DNA"/>
</dbReference>
<organism evidence="3 4">
    <name type="scientific">Lentiprolixibacter aurantiacus</name>
    <dbReference type="NCBI Taxonomy" id="2993939"/>
    <lineage>
        <taxon>Bacteria</taxon>
        <taxon>Pseudomonadati</taxon>
        <taxon>Bacteroidota</taxon>
        <taxon>Flavobacteriia</taxon>
        <taxon>Flavobacteriales</taxon>
        <taxon>Flavobacteriaceae</taxon>
        <taxon>Lentiprolixibacter</taxon>
    </lineage>
</organism>
<proteinExistence type="predicted"/>
<sequence>MKIKTCFLLLFLSIGLQAQETPKKTIHKVLDAWHDAAARADFEAYFNLMGEQSAFIGTDAMENWQRKAFEAFSRPYFDQGKAWAFQARERNIYLSADGSVAWFDELLDTWMGTCRGSGVLEKAGDSWKIRHYVLSITIPNEEVEPVIALKKSKDSLIRKQVQRNW</sequence>
<dbReference type="Proteomes" id="UP001207116">
    <property type="component" value="Unassembled WGS sequence"/>
</dbReference>
<dbReference type="Gene3D" id="3.10.450.50">
    <property type="match status" value="1"/>
</dbReference>
<dbReference type="RefSeq" id="WP_266011125.1">
    <property type="nucleotide sequence ID" value="NZ_JAPFQP010000001.1"/>
</dbReference>
<name>A0AAE3SMU1_9FLAO</name>
<keyword evidence="1" id="KW-0732">Signal</keyword>
<comment type="caution">
    <text evidence="3">The sequence shown here is derived from an EMBL/GenBank/DDBJ whole genome shotgun (WGS) entry which is preliminary data.</text>
</comment>
<feature type="chain" id="PRO_5042008738" evidence="1">
    <location>
        <begin position="19"/>
        <end position="165"/>
    </location>
</feature>
<keyword evidence="4" id="KW-1185">Reference proteome</keyword>
<dbReference type="AlphaFoldDB" id="A0AAE3SMU1"/>
<protein>
    <submittedName>
        <fullName evidence="3">Nuclear transport factor 2 family protein</fullName>
    </submittedName>
</protein>
<dbReference type="InterPro" id="IPR037401">
    <property type="entry name" value="SnoaL-like"/>
</dbReference>
<dbReference type="SUPFAM" id="SSF54427">
    <property type="entry name" value="NTF2-like"/>
    <property type="match status" value="1"/>
</dbReference>
<evidence type="ECO:0000313" key="4">
    <source>
        <dbReference type="Proteomes" id="UP001207116"/>
    </source>
</evidence>
<reference evidence="3" key="1">
    <citation type="submission" date="2022-11" db="EMBL/GenBank/DDBJ databases">
        <title>The characterization of three novel Bacteroidetes species and genomic analysis of their roles in tidal elemental geochemical cycles.</title>
        <authorList>
            <person name="Ma K.-J."/>
        </authorList>
    </citation>
    <scope>NUCLEOTIDE SEQUENCE</scope>
    <source>
        <strain evidence="3">M415</strain>
    </source>
</reference>
<gene>
    <name evidence="3" type="ORF">OO016_04285</name>
</gene>
<evidence type="ECO:0000256" key="1">
    <source>
        <dbReference type="SAM" id="SignalP"/>
    </source>
</evidence>